<keyword evidence="2" id="KW-1185">Reference proteome</keyword>
<dbReference type="Proteomes" id="UP001187343">
    <property type="component" value="Unassembled WGS sequence"/>
</dbReference>
<dbReference type="AlphaFoldDB" id="A0AA88P4Q0"/>
<sequence>MSWEASHYEVKGGTALVPWSETLHTRLLQMCSAPAPVRMCQIPLGVCKVCMEIHSRTCRNTQVDIAIRNIKADVLRQVFSSGCAPLTRR</sequence>
<name>A0AA88P4Q0_9TELE</name>
<organism evidence="1 2">
    <name type="scientific">Cirrhinus molitorella</name>
    <name type="common">mud carp</name>
    <dbReference type="NCBI Taxonomy" id="172907"/>
    <lineage>
        <taxon>Eukaryota</taxon>
        <taxon>Metazoa</taxon>
        <taxon>Chordata</taxon>
        <taxon>Craniata</taxon>
        <taxon>Vertebrata</taxon>
        <taxon>Euteleostomi</taxon>
        <taxon>Actinopterygii</taxon>
        <taxon>Neopterygii</taxon>
        <taxon>Teleostei</taxon>
        <taxon>Ostariophysi</taxon>
        <taxon>Cypriniformes</taxon>
        <taxon>Cyprinidae</taxon>
        <taxon>Labeoninae</taxon>
        <taxon>Labeonini</taxon>
        <taxon>Cirrhinus</taxon>
    </lineage>
</organism>
<evidence type="ECO:0000313" key="2">
    <source>
        <dbReference type="Proteomes" id="UP001187343"/>
    </source>
</evidence>
<dbReference type="EMBL" id="JAUYZG010000024">
    <property type="protein sequence ID" value="KAK2870296.1"/>
    <property type="molecule type" value="Genomic_DNA"/>
</dbReference>
<accession>A0AA88P4Q0</accession>
<proteinExistence type="predicted"/>
<evidence type="ECO:0000313" key="1">
    <source>
        <dbReference type="EMBL" id="KAK2870296.1"/>
    </source>
</evidence>
<gene>
    <name evidence="1" type="ORF">Q8A67_024688</name>
</gene>
<comment type="caution">
    <text evidence="1">The sequence shown here is derived from an EMBL/GenBank/DDBJ whole genome shotgun (WGS) entry which is preliminary data.</text>
</comment>
<reference evidence="1" key="1">
    <citation type="submission" date="2023-08" db="EMBL/GenBank/DDBJ databases">
        <title>Chromosome-level Genome Assembly of mud carp (Cirrhinus molitorella).</title>
        <authorList>
            <person name="Liu H."/>
        </authorList>
    </citation>
    <scope>NUCLEOTIDE SEQUENCE</scope>
    <source>
        <strain evidence="1">Prfri</strain>
        <tissue evidence="1">Muscle</tissue>
    </source>
</reference>
<protein>
    <submittedName>
        <fullName evidence="1">Uncharacterized protein</fullName>
    </submittedName>
</protein>